<keyword evidence="8" id="KW-1185">Reference proteome</keyword>
<evidence type="ECO:0000256" key="4">
    <source>
        <dbReference type="ARBA" id="ARBA00022989"/>
    </source>
</evidence>
<reference evidence="7" key="1">
    <citation type="submission" date="2022-11" db="EMBL/GenBank/DDBJ databases">
        <title>Salinimicrobium profundisediminis sp. nov., isolated from deep-sea sediment of the Mariana Trench.</title>
        <authorList>
            <person name="Fu H."/>
        </authorList>
    </citation>
    <scope>NUCLEOTIDE SEQUENCE</scope>
    <source>
        <strain evidence="7">MT39</strain>
    </source>
</reference>
<feature type="transmembrane region" description="Helical" evidence="6">
    <location>
        <begin position="12"/>
        <end position="32"/>
    </location>
</feature>
<dbReference type="Proteomes" id="UP001148482">
    <property type="component" value="Unassembled WGS sequence"/>
</dbReference>
<dbReference type="PANTHER" id="PTHR30250">
    <property type="entry name" value="PST FAMILY PREDICTED COLANIC ACID TRANSPORTER"/>
    <property type="match status" value="1"/>
</dbReference>
<organism evidence="7 8">
    <name type="scientific">Salinimicrobium profundisediminis</name>
    <dbReference type="NCBI Taxonomy" id="2994553"/>
    <lineage>
        <taxon>Bacteria</taxon>
        <taxon>Pseudomonadati</taxon>
        <taxon>Bacteroidota</taxon>
        <taxon>Flavobacteriia</taxon>
        <taxon>Flavobacteriales</taxon>
        <taxon>Flavobacteriaceae</taxon>
        <taxon>Salinimicrobium</taxon>
    </lineage>
</organism>
<evidence type="ECO:0000256" key="6">
    <source>
        <dbReference type="SAM" id="Phobius"/>
    </source>
</evidence>
<feature type="transmembrane region" description="Helical" evidence="6">
    <location>
        <begin position="38"/>
        <end position="60"/>
    </location>
</feature>
<feature type="transmembrane region" description="Helical" evidence="6">
    <location>
        <begin position="179"/>
        <end position="204"/>
    </location>
</feature>
<feature type="transmembrane region" description="Helical" evidence="6">
    <location>
        <begin position="156"/>
        <end position="173"/>
    </location>
</feature>
<evidence type="ECO:0000313" key="7">
    <source>
        <dbReference type="EMBL" id="MCX2837311.1"/>
    </source>
</evidence>
<keyword evidence="3 6" id="KW-0812">Transmembrane</keyword>
<dbReference type="InterPro" id="IPR050833">
    <property type="entry name" value="Poly_Biosynth_Transport"/>
</dbReference>
<feature type="transmembrane region" description="Helical" evidence="6">
    <location>
        <begin position="360"/>
        <end position="382"/>
    </location>
</feature>
<feature type="transmembrane region" description="Helical" evidence="6">
    <location>
        <begin position="423"/>
        <end position="440"/>
    </location>
</feature>
<feature type="transmembrane region" description="Helical" evidence="6">
    <location>
        <begin position="121"/>
        <end position="144"/>
    </location>
</feature>
<proteinExistence type="predicted"/>
<evidence type="ECO:0000256" key="1">
    <source>
        <dbReference type="ARBA" id="ARBA00004651"/>
    </source>
</evidence>
<feature type="transmembrane region" description="Helical" evidence="6">
    <location>
        <begin position="388"/>
        <end position="411"/>
    </location>
</feature>
<protein>
    <submittedName>
        <fullName evidence="7">Polysaccharide biosynthesis C-terminal domain-containing protein</fullName>
    </submittedName>
</protein>
<keyword evidence="2" id="KW-1003">Cell membrane</keyword>
<dbReference type="InterPro" id="IPR002797">
    <property type="entry name" value="Polysacc_synth"/>
</dbReference>
<gene>
    <name evidence="7" type="ORF">OQ279_04040</name>
</gene>
<evidence type="ECO:0000256" key="5">
    <source>
        <dbReference type="ARBA" id="ARBA00023136"/>
    </source>
</evidence>
<dbReference type="EMBL" id="JAPJDA010000005">
    <property type="protein sequence ID" value="MCX2837311.1"/>
    <property type="molecule type" value="Genomic_DNA"/>
</dbReference>
<dbReference type="GO" id="GO:0005886">
    <property type="term" value="C:plasma membrane"/>
    <property type="evidence" value="ECO:0007669"/>
    <property type="project" value="UniProtKB-SubCell"/>
</dbReference>
<dbReference type="PANTHER" id="PTHR30250:SF11">
    <property type="entry name" value="O-ANTIGEN TRANSPORTER-RELATED"/>
    <property type="match status" value="1"/>
</dbReference>
<feature type="transmembrane region" description="Helical" evidence="6">
    <location>
        <begin position="80"/>
        <end position="101"/>
    </location>
</feature>
<comment type="subcellular location">
    <subcellularLocation>
        <location evidence="1">Cell membrane</location>
        <topology evidence="1">Multi-pass membrane protein</topology>
    </subcellularLocation>
</comment>
<dbReference type="AlphaFoldDB" id="A0A9X3CUX7"/>
<feature type="transmembrane region" description="Helical" evidence="6">
    <location>
        <begin position="216"/>
        <end position="235"/>
    </location>
</feature>
<evidence type="ECO:0000256" key="3">
    <source>
        <dbReference type="ARBA" id="ARBA00022692"/>
    </source>
</evidence>
<evidence type="ECO:0000313" key="8">
    <source>
        <dbReference type="Proteomes" id="UP001148482"/>
    </source>
</evidence>
<accession>A0A9X3CUX7</accession>
<keyword evidence="4 6" id="KW-1133">Transmembrane helix</keyword>
<keyword evidence="5 6" id="KW-0472">Membrane</keyword>
<feature type="transmembrane region" description="Helical" evidence="6">
    <location>
        <begin position="247"/>
        <end position="266"/>
    </location>
</feature>
<evidence type="ECO:0000256" key="2">
    <source>
        <dbReference type="ARBA" id="ARBA00022475"/>
    </source>
</evidence>
<sequence>MGIIVSQSAKNLATTYVGFGIGAINTLFLYTNFLTPEYYGLVGFLLSAASLIWPLMAFGVHNTLVKFYTFYDSKEEKDRLLSVILLLPLGISLILGLIGYFSYDLLLDYFSDGEGLVKPYIWLIFVIALATSYFEIFFSWAKVAYKSVFGNFMKEVFHRGCISLLLLAVYFGYLSVEEFVYAVGAVFVLRLVLMMFYAFNLYFPKLSFSFPKNKSFILKYSALILIAGSVAMVLLDLDKVMIERFLPIEMVAVYGIAVYISSVIAVPSRAMHQITYPMTATLLNKKDKKGLLELYEKSSLNLLIISGLIFLVIITNISQLYALIPDEYQISYVIVILISAVKLYDNLLGNNNSILFNSDYYRLVLAIGVFLAVLAFVLNILLIPVLGLLGAALATFLAFACYNTVKLIIVLRKFKIHPFSKETAYSLLLILIFGLGFYFWEFSWHPVINIVLKSGIIGVLYVLVIYVLKLSPEINKIIEKTLRLPQR</sequence>
<feature type="transmembrane region" description="Helical" evidence="6">
    <location>
        <begin position="446"/>
        <end position="468"/>
    </location>
</feature>
<comment type="caution">
    <text evidence="7">The sequence shown here is derived from an EMBL/GenBank/DDBJ whole genome shotgun (WGS) entry which is preliminary data.</text>
</comment>
<dbReference type="RefSeq" id="WP_266068530.1">
    <property type="nucleotide sequence ID" value="NZ_JAPJDA010000005.1"/>
</dbReference>
<feature type="transmembrane region" description="Helical" evidence="6">
    <location>
        <begin position="330"/>
        <end position="348"/>
    </location>
</feature>
<name>A0A9X3CUX7_9FLAO</name>
<feature type="transmembrane region" description="Helical" evidence="6">
    <location>
        <begin position="302"/>
        <end position="324"/>
    </location>
</feature>
<dbReference type="Pfam" id="PF01943">
    <property type="entry name" value="Polysacc_synt"/>
    <property type="match status" value="1"/>
</dbReference>